<feature type="non-terminal residue" evidence="1">
    <location>
        <position position="1"/>
    </location>
</feature>
<evidence type="ECO:0000313" key="1">
    <source>
        <dbReference type="EMBL" id="KKL52238.1"/>
    </source>
</evidence>
<gene>
    <name evidence="1" type="ORF">LCGC14_2287490</name>
</gene>
<accession>A0A0F9CS18</accession>
<dbReference type="EMBL" id="LAZR01031966">
    <property type="protein sequence ID" value="KKL52238.1"/>
    <property type="molecule type" value="Genomic_DNA"/>
</dbReference>
<name>A0A0F9CS18_9ZZZZ</name>
<organism evidence="1">
    <name type="scientific">marine sediment metagenome</name>
    <dbReference type="NCBI Taxonomy" id="412755"/>
    <lineage>
        <taxon>unclassified sequences</taxon>
        <taxon>metagenomes</taxon>
        <taxon>ecological metagenomes</taxon>
    </lineage>
</organism>
<protein>
    <submittedName>
        <fullName evidence="1">Uncharacterized protein</fullName>
    </submittedName>
</protein>
<reference evidence="1" key="1">
    <citation type="journal article" date="2015" name="Nature">
        <title>Complex archaea that bridge the gap between prokaryotes and eukaryotes.</title>
        <authorList>
            <person name="Spang A."/>
            <person name="Saw J.H."/>
            <person name="Jorgensen S.L."/>
            <person name="Zaremba-Niedzwiedzka K."/>
            <person name="Martijn J."/>
            <person name="Lind A.E."/>
            <person name="van Eijk R."/>
            <person name="Schleper C."/>
            <person name="Guy L."/>
            <person name="Ettema T.J."/>
        </authorList>
    </citation>
    <scope>NUCLEOTIDE SEQUENCE</scope>
</reference>
<dbReference type="AlphaFoldDB" id="A0A0F9CS18"/>
<sequence length="571" mass="58120">TNTLQGAITAATVTNTLVNNDTTDATLTVNYPPVELAGSWVTGTTHTVEPGSDRVLILVGTIAGYGDGDSTISSASYGGQPLAFIESRASSGDYDSVTEVWYLNEAGIAAASGSTFSVTWNPVPNGERYMSGFYTGVNQTTPIGAQAENFADAATPNPITTSALSNGSGDMVIVAAGGNGLGSYTAQNGFTEQQEDSWDGGAPDTLTHTVADKAATGSAETPSIQHTGMLSQQIIGFVLQAFVPTNTIGDGTSPAIKDVAPDSTNNAVNAFTLVTDTGADTVTALTVTFTGTAVADVAASGVKIYDDSTGGTANEWDAGDTLKGTASFSGTTASVTVSISVDSSATQYLVTYDIATGATASNTLQGAITNATATYAVVNNDTTDATLTVVAGVVTAALTGSLADNAVENELRYSGQTLIITLTNDTWLPAGAGGGFPQVQSVTETPFLSNTTTHNVSMPATVNSGDLLIAHLTFDASASVNSTPTDWTPVDANRLNLYMKVADGTEGGTTVDFPTTAIEAGAAQVHRQVVMLVGPGGARRRERQPAPAASQRFGGVGGHGNYLVKTLPCHA</sequence>
<proteinExistence type="predicted"/>
<comment type="caution">
    <text evidence="1">The sequence shown here is derived from an EMBL/GenBank/DDBJ whole genome shotgun (WGS) entry which is preliminary data.</text>
</comment>